<dbReference type="InterPro" id="IPR013211">
    <property type="entry name" value="LVIVD"/>
</dbReference>
<dbReference type="PANTHER" id="PTHR47197:SF3">
    <property type="entry name" value="DIHYDRO-HEME D1 DEHYDROGENASE"/>
    <property type="match status" value="1"/>
</dbReference>
<dbReference type="InterPro" id="IPR025965">
    <property type="entry name" value="FlgD/Vpr_Ig-like"/>
</dbReference>
<dbReference type="Pfam" id="PF08309">
    <property type="entry name" value="LVIVD"/>
    <property type="match status" value="8"/>
</dbReference>
<accession>A0A948W5G4</accession>
<dbReference type="SUPFAM" id="SSF50969">
    <property type="entry name" value="YVTN repeat-like/Quinoprotein amine dehydrogenase"/>
    <property type="match status" value="1"/>
</dbReference>
<evidence type="ECO:0000256" key="1">
    <source>
        <dbReference type="SAM" id="SignalP"/>
    </source>
</evidence>
<dbReference type="InterPro" id="IPR051200">
    <property type="entry name" value="Host-pathogen_enzymatic-act"/>
</dbReference>
<evidence type="ECO:0000313" key="3">
    <source>
        <dbReference type="EMBL" id="MBU2689561.1"/>
    </source>
</evidence>
<dbReference type="EMBL" id="JAHJDP010000011">
    <property type="protein sequence ID" value="MBU2689561.1"/>
    <property type="molecule type" value="Genomic_DNA"/>
</dbReference>
<name>A0A948W5G4_UNCEI</name>
<proteinExistence type="predicted"/>
<feature type="chain" id="PRO_5037100052" description="FlgD/Vpr Ig-like domain-containing protein" evidence="1">
    <location>
        <begin position="27"/>
        <end position="747"/>
    </location>
</feature>
<dbReference type="Proteomes" id="UP000777784">
    <property type="component" value="Unassembled WGS sequence"/>
</dbReference>
<dbReference type="Gene3D" id="2.60.40.4070">
    <property type="match status" value="1"/>
</dbReference>
<feature type="signal peptide" evidence="1">
    <location>
        <begin position="1"/>
        <end position="26"/>
    </location>
</feature>
<dbReference type="Pfam" id="PF13860">
    <property type="entry name" value="FlgD_ig"/>
    <property type="match status" value="1"/>
</dbReference>
<dbReference type="InterPro" id="IPR015943">
    <property type="entry name" value="WD40/YVTN_repeat-like_dom_sf"/>
</dbReference>
<dbReference type="Gene3D" id="2.130.10.10">
    <property type="entry name" value="YVTN repeat-like/Quinoprotein amine dehydrogenase"/>
    <property type="match status" value="2"/>
</dbReference>
<evidence type="ECO:0000313" key="4">
    <source>
        <dbReference type="Proteomes" id="UP000777784"/>
    </source>
</evidence>
<sequence length="747" mass="81657">MRRYALVIVALSVLILLPPWPSPSQADCIAYNNYVHALDVIYPAGYLRSMVYQAPYLYVVSDDSLLTILDAADPGALQVIGSLELPAQPRKIDIRGSVAYLVYAFSNQLQLVDISDPYTPQTLGSLLIPAGPQSVAATESYVYVPAWDYGEDNHGLYVVDVTKPLTPFVVGRVELNHYPRHVILSEPLAFAIDSGDLWVLDISTPQQPKPLGSIGIPGESAYLAARDEYVFVVCDAGEYPATGNGLYMINISDPADPWIEGVYDAEGAPSYHVGLWEQYAIVGTHGGGFAFIDISDPSNMHIVDTIGMQPNPGDFAVDGSILFARSYSIASYKLINPMTPAPVASVLETEQSRAITSQGDYAYTLRDRGLEFCVVDLSDSDHPFKIGSKILDLDSGGDVALTEQNRNGLFAYVAEGGDNDGFHVIDINDPADPEPVNFIPLDHYPSDFEVEGNYLYVMAGYLGLLTYDISDPVEPEYISSIGFGYSASMTKAVGSMLYVGRRVSNHSDLIIIDAADPYDPQIVGTSSEPETPCEYWIEETILYIADGWGGLLIMDISDPENPTPISRLRTGSNVQALVIENDVAYLADTAERSGLHLVDVSNPAIPSLVGYYPCSFPCDLELIHGHVLIATYNENLEVAPLECGGIIDVDDSQPAWAGFGMSIHPNPSFDRVSVRLVTPAKEMTRLTVHDVQGRLIDQLHWGPLAAGTHHFQWDGRRRDGRAMPVGVYYLRYLSGRLLKSQSIVLVR</sequence>
<dbReference type="InterPro" id="IPR011044">
    <property type="entry name" value="Quino_amine_DH_bsu"/>
</dbReference>
<comment type="caution">
    <text evidence="3">The sequence shown here is derived from an EMBL/GenBank/DDBJ whole genome shotgun (WGS) entry which is preliminary data.</text>
</comment>
<protein>
    <recommendedName>
        <fullName evidence="2">FlgD/Vpr Ig-like domain-containing protein</fullName>
    </recommendedName>
</protein>
<keyword evidence="1" id="KW-0732">Signal</keyword>
<organism evidence="3 4">
    <name type="scientific">Eiseniibacteriota bacterium</name>
    <dbReference type="NCBI Taxonomy" id="2212470"/>
    <lineage>
        <taxon>Bacteria</taxon>
        <taxon>Candidatus Eiseniibacteriota</taxon>
    </lineage>
</organism>
<feature type="domain" description="FlgD/Vpr Ig-like" evidence="2">
    <location>
        <begin position="672"/>
        <end position="730"/>
    </location>
</feature>
<dbReference type="AlphaFoldDB" id="A0A948W5G4"/>
<dbReference type="SUPFAM" id="SSF63825">
    <property type="entry name" value="YWTD domain"/>
    <property type="match status" value="1"/>
</dbReference>
<evidence type="ECO:0000259" key="2">
    <source>
        <dbReference type="Pfam" id="PF13860"/>
    </source>
</evidence>
<dbReference type="PANTHER" id="PTHR47197">
    <property type="entry name" value="PROTEIN NIRF"/>
    <property type="match status" value="1"/>
</dbReference>
<reference evidence="3" key="1">
    <citation type="submission" date="2021-05" db="EMBL/GenBank/DDBJ databases">
        <title>Energy efficiency and biological interactions define the core microbiome of deep oligotrophic groundwater.</title>
        <authorList>
            <person name="Mehrshad M."/>
            <person name="Lopez-Fernandez M."/>
            <person name="Bell E."/>
            <person name="Bernier-Latmani R."/>
            <person name="Bertilsson S."/>
            <person name="Dopson M."/>
        </authorList>
    </citation>
    <scope>NUCLEOTIDE SEQUENCE</scope>
    <source>
        <strain evidence="3">Modern_marine.mb.64</strain>
    </source>
</reference>
<gene>
    <name evidence="3" type="ORF">KJ970_01415</name>
</gene>